<organism evidence="14 15">
    <name type="scientific">Comamonas testosteroni TK102</name>
    <dbReference type="NCBI Taxonomy" id="1392005"/>
    <lineage>
        <taxon>Bacteria</taxon>
        <taxon>Pseudomonadati</taxon>
        <taxon>Pseudomonadota</taxon>
        <taxon>Betaproteobacteria</taxon>
        <taxon>Burkholderiales</taxon>
        <taxon>Comamonadaceae</taxon>
        <taxon>Comamonas</taxon>
    </lineage>
</organism>
<dbReference type="CDD" id="cd00483">
    <property type="entry name" value="HPPK"/>
    <property type="match status" value="1"/>
</dbReference>
<dbReference type="KEGG" id="ctes:O987_21220"/>
<evidence type="ECO:0000256" key="11">
    <source>
        <dbReference type="ARBA" id="ARBA00029766"/>
    </source>
</evidence>
<evidence type="ECO:0000313" key="15">
    <source>
        <dbReference type="Proteomes" id="UP000028782"/>
    </source>
</evidence>
<keyword evidence="5" id="KW-0808">Transferase</keyword>
<keyword evidence="9" id="KW-0289">Folate biosynthesis</keyword>
<evidence type="ECO:0000259" key="13">
    <source>
        <dbReference type="Pfam" id="PF01288"/>
    </source>
</evidence>
<dbReference type="Proteomes" id="UP000028782">
    <property type="component" value="Chromosome"/>
</dbReference>
<evidence type="ECO:0000256" key="12">
    <source>
        <dbReference type="ARBA" id="ARBA00033413"/>
    </source>
</evidence>
<dbReference type="EC" id="2.7.6.3" evidence="3"/>
<keyword evidence="6" id="KW-0547">Nucleotide-binding</keyword>
<dbReference type="Gene3D" id="3.30.70.560">
    <property type="entry name" value="7,8-Dihydro-6-hydroxymethylpterin-pyrophosphokinase HPPK"/>
    <property type="match status" value="1"/>
</dbReference>
<protein>
    <recommendedName>
        <fullName evidence="4">2-amino-4-hydroxy-6-hydroxymethyldihydropteridine pyrophosphokinase</fullName>
        <ecNumber evidence="3">2.7.6.3</ecNumber>
    </recommendedName>
    <alternativeName>
        <fullName evidence="11">6-hydroxymethyl-7,8-dihydropterin pyrophosphokinase</fullName>
    </alternativeName>
    <alternativeName>
        <fullName evidence="12">7,8-dihydro-6-hydroxymethylpterin-pyrophosphokinase</fullName>
    </alternativeName>
</protein>
<dbReference type="EMBL" id="CP006704">
    <property type="protein sequence ID" value="AIJ48337.1"/>
    <property type="molecule type" value="Genomic_DNA"/>
</dbReference>
<evidence type="ECO:0000256" key="10">
    <source>
        <dbReference type="ARBA" id="ARBA00029409"/>
    </source>
</evidence>
<evidence type="ECO:0000256" key="6">
    <source>
        <dbReference type="ARBA" id="ARBA00022741"/>
    </source>
</evidence>
<sequence length="170" mass="18525">MNRPPVLAADTVAVGLGANLGDARQTLSRAVAAMAGLARTELLAVSSLYSSKPIDSSGPDYLNAVALLRTEQEPLNLLHSLQAIELQAGRERPYRNAPRTLDLDIELWGDRQSQAPELILPHPRMWQRAFVLVPLAEIAPGCVSAEQLQAVADQDIERSLVQGWWIELSA</sequence>
<evidence type="ECO:0000256" key="4">
    <source>
        <dbReference type="ARBA" id="ARBA00016218"/>
    </source>
</evidence>
<dbReference type="GO" id="GO:0005524">
    <property type="term" value="F:ATP binding"/>
    <property type="evidence" value="ECO:0007669"/>
    <property type="project" value="UniProtKB-KW"/>
</dbReference>
<comment type="pathway">
    <text evidence="1">Cofactor biosynthesis; tetrahydrofolate biosynthesis; 2-amino-4-hydroxy-6-hydroxymethyl-7,8-dihydropteridine diphosphate from 7,8-dihydroneopterin triphosphate: step 4/4.</text>
</comment>
<keyword evidence="7 14" id="KW-0418">Kinase</keyword>
<evidence type="ECO:0000313" key="14">
    <source>
        <dbReference type="EMBL" id="AIJ48337.1"/>
    </source>
</evidence>
<dbReference type="RefSeq" id="WP_043374433.1">
    <property type="nucleotide sequence ID" value="NZ_CP006704.1"/>
</dbReference>
<dbReference type="NCBIfam" id="TIGR01498">
    <property type="entry name" value="folK"/>
    <property type="match status" value="1"/>
</dbReference>
<dbReference type="SUPFAM" id="SSF55083">
    <property type="entry name" value="6-hydroxymethyl-7,8-dihydropterin pyrophosphokinase, HPPK"/>
    <property type="match status" value="1"/>
</dbReference>
<feature type="domain" description="7,8-dihydro-6-hydroxymethylpterin-pyrophosphokinase" evidence="13">
    <location>
        <begin position="14"/>
        <end position="140"/>
    </location>
</feature>
<comment type="similarity">
    <text evidence="2">Belongs to the HPPK family.</text>
</comment>
<dbReference type="GO" id="GO:0003848">
    <property type="term" value="F:2-amino-4-hydroxy-6-hydroxymethyldihydropteridine diphosphokinase activity"/>
    <property type="evidence" value="ECO:0007669"/>
    <property type="project" value="UniProtKB-EC"/>
</dbReference>
<dbReference type="PANTHER" id="PTHR43071:SF1">
    <property type="entry name" value="2-AMINO-4-HYDROXY-6-HYDROXYMETHYLDIHYDROPTERIDINE PYROPHOSPHOKINASE"/>
    <property type="match status" value="1"/>
</dbReference>
<dbReference type="AlphaFoldDB" id="A0A076PY46"/>
<dbReference type="InterPro" id="IPR000550">
    <property type="entry name" value="Hppk"/>
</dbReference>
<comment type="function">
    <text evidence="10">Catalyzes the transfer of pyrophosphate from adenosine triphosphate (ATP) to 6-hydroxymethyl-7,8-dihydropterin, an enzymatic step in folate biosynthesis pathway.</text>
</comment>
<evidence type="ECO:0000256" key="8">
    <source>
        <dbReference type="ARBA" id="ARBA00022840"/>
    </source>
</evidence>
<dbReference type="InterPro" id="IPR035907">
    <property type="entry name" value="Hppk_sf"/>
</dbReference>
<evidence type="ECO:0000256" key="9">
    <source>
        <dbReference type="ARBA" id="ARBA00022909"/>
    </source>
</evidence>
<name>A0A076PY46_COMTE</name>
<evidence type="ECO:0000256" key="5">
    <source>
        <dbReference type="ARBA" id="ARBA00022679"/>
    </source>
</evidence>
<keyword evidence="8" id="KW-0067">ATP-binding</keyword>
<evidence type="ECO:0000256" key="3">
    <source>
        <dbReference type="ARBA" id="ARBA00013253"/>
    </source>
</evidence>
<accession>A0A076PY46</accession>
<evidence type="ECO:0000256" key="1">
    <source>
        <dbReference type="ARBA" id="ARBA00005051"/>
    </source>
</evidence>
<dbReference type="PANTHER" id="PTHR43071">
    <property type="entry name" value="2-AMINO-4-HYDROXY-6-HYDROXYMETHYLDIHYDROPTERIDINE PYROPHOSPHOKINASE"/>
    <property type="match status" value="1"/>
</dbReference>
<dbReference type="GO" id="GO:0046654">
    <property type="term" value="P:tetrahydrofolate biosynthetic process"/>
    <property type="evidence" value="ECO:0007669"/>
    <property type="project" value="UniProtKB-UniPathway"/>
</dbReference>
<gene>
    <name evidence="14" type="ORF">O987_21220</name>
</gene>
<dbReference type="GO" id="GO:0016301">
    <property type="term" value="F:kinase activity"/>
    <property type="evidence" value="ECO:0007669"/>
    <property type="project" value="UniProtKB-KW"/>
</dbReference>
<dbReference type="HOGENOM" id="CLU_097916_2_0_4"/>
<dbReference type="Pfam" id="PF01288">
    <property type="entry name" value="HPPK"/>
    <property type="match status" value="1"/>
</dbReference>
<proteinExistence type="inferred from homology"/>
<evidence type="ECO:0000256" key="7">
    <source>
        <dbReference type="ARBA" id="ARBA00022777"/>
    </source>
</evidence>
<evidence type="ECO:0000256" key="2">
    <source>
        <dbReference type="ARBA" id="ARBA00005810"/>
    </source>
</evidence>
<dbReference type="GO" id="GO:0046656">
    <property type="term" value="P:folic acid biosynthetic process"/>
    <property type="evidence" value="ECO:0007669"/>
    <property type="project" value="UniProtKB-KW"/>
</dbReference>
<dbReference type="UniPathway" id="UPA00077">
    <property type="reaction ID" value="UER00155"/>
</dbReference>
<reference evidence="14 15" key="1">
    <citation type="journal article" date="2014" name="Genome Announc.">
        <title>Complete Genome Sequence of Polychlorinated Biphenyl Degrader Comamonas testosteroni TK102 (NBRC 109938).</title>
        <authorList>
            <person name="Fukuda K."/>
            <person name="Hosoyama A."/>
            <person name="Tsuchikane K."/>
            <person name="Ohji S."/>
            <person name="Yamazoe A."/>
            <person name="Fujita N."/>
            <person name="Shintani M."/>
            <person name="Kimbara K."/>
        </authorList>
    </citation>
    <scope>NUCLEOTIDE SEQUENCE [LARGE SCALE GENOMIC DNA]</scope>
    <source>
        <strain evidence="14">TK102</strain>
    </source>
</reference>